<keyword evidence="1" id="KW-0472">Membrane</keyword>
<name>A0ABW0S8Y1_9RHOB</name>
<dbReference type="RefSeq" id="WP_209837699.1">
    <property type="nucleotide sequence ID" value="NZ_JAGGJP010000002.1"/>
</dbReference>
<keyword evidence="1" id="KW-1133">Transmembrane helix</keyword>
<dbReference type="Proteomes" id="UP001596056">
    <property type="component" value="Unassembled WGS sequence"/>
</dbReference>
<keyword evidence="1" id="KW-0812">Transmembrane</keyword>
<dbReference type="EMBL" id="JBHSNA010000002">
    <property type="protein sequence ID" value="MFC5565352.1"/>
    <property type="molecule type" value="Genomic_DNA"/>
</dbReference>
<proteinExistence type="predicted"/>
<accession>A0ABW0S8Y1</accession>
<evidence type="ECO:0000313" key="2">
    <source>
        <dbReference type="EMBL" id="MFC5565352.1"/>
    </source>
</evidence>
<comment type="caution">
    <text evidence="2">The sequence shown here is derived from an EMBL/GenBank/DDBJ whole genome shotgun (WGS) entry which is preliminary data.</text>
</comment>
<sequence length="280" mass="30574">MDLSAWRDRLLDLAPGDLALMLTTTFVLAAIAGILLLKPILRLLIGRADPTINETIGYATASFSLFYALLLGLLTVAAYQNREAVGQDIEAEAGALGALYADMGSYPEPLRSRMRGQLRDYTLFTIHKDWPAHRRGEVLNGGANRVDALRLRLAGFEPQGAGQEIVHAETLSAFGAFAQARQQRLNGVITRIPDVLWQAVLVGAALNLLIIVLLRIKLVAHLILGTISAFFLGVVLFVIAYLDDPLRGEAGLDPDPFRLLWDRQMAWDEGAAFVDRAGDS</sequence>
<dbReference type="Pfam" id="PF14023">
    <property type="entry name" value="Bestrophin-like"/>
    <property type="match status" value="1"/>
</dbReference>
<feature type="transmembrane region" description="Helical" evidence="1">
    <location>
        <begin position="58"/>
        <end position="79"/>
    </location>
</feature>
<dbReference type="InterPro" id="IPR025333">
    <property type="entry name" value="DUF4239"/>
</dbReference>
<evidence type="ECO:0000313" key="3">
    <source>
        <dbReference type="Proteomes" id="UP001596056"/>
    </source>
</evidence>
<protein>
    <submittedName>
        <fullName evidence="2">DUF4239 domain-containing protein</fullName>
    </submittedName>
</protein>
<organism evidence="2 3">
    <name type="scientific">Rubellimicrobium aerolatum</name>
    <dbReference type="NCBI Taxonomy" id="490979"/>
    <lineage>
        <taxon>Bacteria</taxon>
        <taxon>Pseudomonadati</taxon>
        <taxon>Pseudomonadota</taxon>
        <taxon>Alphaproteobacteria</taxon>
        <taxon>Rhodobacterales</taxon>
        <taxon>Roseobacteraceae</taxon>
        <taxon>Rubellimicrobium</taxon>
    </lineage>
</organism>
<gene>
    <name evidence="2" type="ORF">ACFPOC_02860</name>
</gene>
<reference evidence="3" key="1">
    <citation type="journal article" date="2019" name="Int. J. Syst. Evol. Microbiol.">
        <title>The Global Catalogue of Microorganisms (GCM) 10K type strain sequencing project: providing services to taxonomists for standard genome sequencing and annotation.</title>
        <authorList>
            <consortium name="The Broad Institute Genomics Platform"/>
            <consortium name="The Broad Institute Genome Sequencing Center for Infectious Disease"/>
            <person name="Wu L."/>
            <person name="Ma J."/>
        </authorList>
    </citation>
    <scope>NUCLEOTIDE SEQUENCE [LARGE SCALE GENOMIC DNA]</scope>
    <source>
        <strain evidence="3">KACC 11588</strain>
    </source>
</reference>
<feature type="transmembrane region" description="Helical" evidence="1">
    <location>
        <begin position="18"/>
        <end position="37"/>
    </location>
</feature>
<feature type="transmembrane region" description="Helical" evidence="1">
    <location>
        <begin position="195"/>
        <end position="214"/>
    </location>
</feature>
<feature type="transmembrane region" description="Helical" evidence="1">
    <location>
        <begin position="221"/>
        <end position="242"/>
    </location>
</feature>
<evidence type="ECO:0000256" key="1">
    <source>
        <dbReference type="SAM" id="Phobius"/>
    </source>
</evidence>
<keyword evidence="3" id="KW-1185">Reference proteome</keyword>